<comment type="function">
    <text evidence="9">Acts as a component of the essential kinetochore-associated NDC80 complex, which is required for chromosome segregation and spindle checkpoint activity.</text>
</comment>
<protein>
    <recommendedName>
        <fullName evidence="9">Kinetochore protein SPC25</fullName>
    </recommendedName>
</protein>
<feature type="domain" description="Chromosome segregation protein Spc25 C-terminal" evidence="10">
    <location>
        <begin position="148"/>
        <end position="216"/>
    </location>
</feature>
<comment type="similarity">
    <text evidence="2 9">Belongs to the SPC25 family.</text>
</comment>
<comment type="subunit">
    <text evidence="9">Component of the NDC80 complex.</text>
</comment>
<dbReference type="GO" id="GO:0051301">
    <property type="term" value="P:cell division"/>
    <property type="evidence" value="ECO:0007669"/>
    <property type="project" value="UniProtKB-UniRule"/>
</dbReference>
<evidence type="ECO:0000256" key="6">
    <source>
        <dbReference type="ARBA" id="ARBA00023054"/>
    </source>
</evidence>
<name>A0AAN9MJK7_PHACN</name>
<keyword evidence="6" id="KW-0175">Coiled coil</keyword>
<comment type="caution">
    <text evidence="11">The sequence shown here is derived from an EMBL/GenBank/DDBJ whole genome shotgun (WGS) entry which is preliminary data.</text>
</comment>
<keyword evidence="5 9" id="KW-0498">Mitosis</keyword>
<evidence type="ECO:0000313" key="12">
    <source>
        <dbReference type="Proteomes" id="UP001374584"/>
    </source>
</evidence>
<gene>
    <name evidence="11" type="ORF">VNO80_19480</name>
</gene>
<evidence type="ECO:0000259" key="10">
    <source>
        <dbReference type="Pfam" id="PF08234"/>
    </source>
</evidence>
<dbReference type="Pfam" id="PF08234">
    <property type="entry name" value="Spindle_Spc25"/>
    <property type="match status" value="1"/>
</dbReference>
<dbReference type="GO" id="GO:0007059">
    <property type="term" value="P:chromosome segregation"/>
    <property type="evidence" value="ECO:0007669"/>
    <property type="project" value="InterPro"/>
</dbReference>
<accession>A0AAN9MJK7</accession>
<dbReference type="GO" id="GO:0031262">
    <property type="term" value="C:Ndc80 complex"/>
    <property type="evidence" value="ECO:0007669"/>
    <property type="project" value="InterPro"/>
</dbReference>
<dbReference type="InterPro" id="IPR045143">
    <property type="entry name" value="Spc25"/>
</dbReference>
<keyword evidence="3 9" id="KW-0158">Chromosome</keyword>
<dbReference type="Gene3D" id="3.30.457.50">
    <property type="entry name" value="Chromosome segregation protein Spc25"/>
    <property type="match status" value="1"/>
</dbReference>
<comment type="subcellular location">
    <subcellularLocation>
        <location evidence="1">Chromosome</location>
        <location evidence="1">Centromere</location>
    </subcellularLocation>
    <subcellularLocation>
        <location evidence="9">Nucleus</location>
    </subcellularLocation>
    <subcellularLocation>
        <location evidence="9">Chromosome</location>
        <location evidence="9">Centromere</location>
        <location evidence="9">Kinetochore</location>
    </subcellularLocation>
</comment>
<organism evidence="11 12">
    <name type="scientific">Phaseolus coccineus</name>
    <name type="common">Scarlet runner bean</name>
    <name type="synonym">Phaseolus multiflorus</name>
    <dbReference type="NCBI Taxonomy" id="3886"/>
    <lineage>
        <taxon>Eukaryota</taxon>
        <taxon>Viridiplantae</taxon>
        <taxon>Streptophyta</taxon>
        <taxon>Embryophyta</taxon>
        <taxon>Tracheophyta</taxon>
        <taxon>Spermatophyta</taxon>
        <taxon>Magnoliopsida</taxon>
        <taxon>eudicotyledons</taxon>
        <taxon>Gunneridae</taxon>
        <taxon>Pentapetalae</taxon>
        <taxon>rosids</taxon>
        <taxon>fabids</taxon>
        <taxon>Fabales</taxon>
        <taxon>Fabaceae</taxon>
        <taxon>Papilionoideae</taxon>
        <taxon>50 kb inversion clade</taxon>
        <taxon>NPAAA clade</taxon>
        <taxon>indigoferoid/millettioid clade</taxon>
        <taxon>Phaseoleae</taxon>
        <taxon>Phaseolus</taxon>
    </lineage>
</organism>
<evidence type="ECO:0000256" key="5">
    <source>
        <dbReference type="ARBA" id="ARBA00022776"/>
    </source>
</evidence>
<keyword evidence="9" id="KW-0539">Nucleus</keyword>
<reference evidence="11 12" key="1">
    <citation type="submission" date="2024-01" db="EMBL/GenBank/DDBJ databases">
        <title>The genomes of 5 underutilized Papilionoideae crops provide insights into root nodulation and disease resistanc.</title>
        <authorList>
            <person name="Jiang F."/>
        </authorList>
    </citation>
    <scope>NUCLEOTIDE SEQUENCE [LARGE SCALE GENOMIC DNA]</scope>
    <source>
        <strain evidence="11">JINMINGXINNONG_FW02</strain>
        <tissue evidence="11">Leaves</tissue>
    </source>
</reference>
<keyword evidence="9" id="KW-0995">Kinetochore</keyword>
<sequence length="362" mass="41075">MASICDTDIPLQLKNIDAFVASYRNSLQSLTATAIKAARSQSKLTEVKAKLREAEDGLVKALAVKTRREAKRMALKDAIASVKERVEVMKTRIQKRRTKSEECATVVSQHRLVLAASEQKSNESNELKDEVQEAISWYNRILGFHVEGGHGVKFTFKNINVNNPNEEFCFTIRHADDMYTLLNCEPSLKDIDKLIHELNKTNGLFKFVRTMRRKFQESVTQGSLSMTTNKHQESTFISASAPVLSVLTITEGNEHQGEPTKGNTHLQKQVNRRRVKSAILSPGSASSVRQSPRLKVRIKLALYLLNLISCFSTRCHHNIWMLLMRYFFQVFANLKKLDNSVQYGWPGNEAVWGMLVDLDETC</sequence>
<keyword evidence="4 9" id="KW-0132">Cell division</keyword>
<proteinExistence type="inferred from homology"/>
<evidence type="ECO:0000256" key="4">
    <source>
        <dbReference type="ARBA" id="ARBA00022618"/>
    </source>
</evidence>
<dbReference type="PANTHER" id="PTHR14281">
    <property type="entry name" value="KINETOCHORE PROTEIN SPC25-RELATED"/>
    <property type="match status" value="1"/>
</dbReference>
<dbReference type="GO" id="GO:0005634">
    <property type="term" value="C:nucleus"/>
    <property type="evidence" value="ECO:0007669"/>
    <property type="project" value="UniProtKB-SubCell"/>
</dbReference>
<evidence type="ECO:0000256" key="9">
    <source>
        <dbReference type="RuleBase" id="RU367150"/>
    </source>
</evidence>
<keyword evidence="12" id="KW-1185">Reference proteome</keyword>
<evidence type="ECO:0000256" key="2">
    <source>
        <dbReference type="ARBA" id="ARBA00006379"/>
    </source>
</evidence>
<dbReference type="FunFam" id="3.30.457.50:FF:000001">
    <property type="entry name" value="Probable kinetochore protein spc25"/>
    <property type="match status" value="1"/>
</dbReference>
<dbReference type="AlphaFoldDB" id="A0AAN9MJK7"/>
<dbReference type="EMBL" id="JAYMYR010000007">
    <property type="protein sequence ID" value="KAK7354024.1"/>
    <property type="molecule type" value="Genomic_DNA"/>
</dbReference>
<dbReference type="Proteomes" id="UP001374584">
    <property type="component" value="Unassembled WGS sequence"/>
</dbReference>
<evidence type="ECO:0000256" key="8">
    <source>
        <dbReference type="ARBA" id="ARBA00023328"/>
    </source>
</evidence>
<dbReference type="InterPro" id="IPR013255">
    <property type="entry name" value="Spc25_C"/>
</dbReference>
<dbReference type="CDD" id="cd23784">
    <property type="entry name" value="RWD_Spc25"/>
    <property type="match status" value="1"/>
</dbReference>
<evidence type="ECO:0000256" key="1">
    <source>
        <dbReference type="ARBA" id="ARBA00004584"/>
    </source>
</evidence>
<keyword evidence="7 9" id="KW-0131">Cell cycle</keyword>
<evidence type="ECO:0000313" key="11">
    <source>
        <dbReference type="EMBL" id="KAK7354024.1"/>
    </source>
</evidence>
<keyword evidence="8 9" id="KW-0137">Centromere</keyword>
<evidence type="ECO:0000256" key="7">
    <source>
        <dbReference type="ARBA" id="ARBA00023306"/>
    </source>
</evidence>
<dbReference type="PANTHER" id="PTHR14281:SF0">
    <property type="entry name" value="KINETOCHORE PROTEIN SPC25"/>
    <property type="match status" value="1"/>
</dbReference>
<evidence type="ECO:0000256" key="3">
    <source>
        <dbReference type="ARBA" id="ARBA00022454"/>
    </source>
</evidence>